<keyword evidence="2" id="KW-0808">Transferase</keyword>
<dbReference type="PANTHER" id="PTHR12526:SF584">
    <property type="entry name" value="GLYCOSYLTRANSFERASE"/>
    <property type="match status" value="1"/>
</dbReference>
<dbReference type="AlphaFoldDB" id="A0A3A4ZEK4"/>
<evidence type="ECO:0000259" key="1">
    <source>
        <dbReference type="Pfam" id="PF00534"/>
    </source>
</evidence>
<proteinExistence type="predicted"/>
<dbReference type="Proteomes" id="UP000265540">
    <property type="component" value="Unassembled WGS sequence"/>
</dbReference>
<accession>A0A3A4ZEK4</accession>
<feature type="domain" description="Glycosyl transferase family 1" evidence="1">
    <location>
        <begin position="200"/>
        <end position="348"/>
    </location>
</feature>
<dbReference type="SUPFAM" id="SSF53756">
    <property type="entry name" value="UDP-Glycosyltransferase/glycogen phosphorylase"/>
    <property type="match status" value="1"/>
</dbReference>
<dbReference type="EMBL" id="QZJF01000010">
    <property type="protein sequence ID" value="RJR27522.1"/>
    <property type="molecule type" value="Genomic_DNA"/>
</dbReference>
<name>A0A3A4ZEK4_UNCKA</name>
<sequence length="370" mass="42559">MKIALVCDDLIQRGGQEKVMEAVAEIWPEASIYASVASEYWLERFKNRGIKVNTSFMQSLPFVMRLNRIYSVFALHTLAMESFDFTKYDVVLTISSRYAHQVNTRPEQIHICYMNSPGRMFWEPQQYFKSRLFERISYKLISPYLMYARINDFVAAKEIDYIIANSNNSRNKVFKFLRRQADVIYPFIDLEKIPGEIVETPDRNKYYTVVTRLSSWKRVDIAVEACVKGNLKLKVIGEGPDMPRLKSIANANVEFLGYISDDEKFKVLANSAGLINTQYEDFGIVPLEAMACGIPVIAYGKGGATETVIENKTGLFFYNQTFESLLEALKTFETLSFSKTDCIERAREFSKEVFKSKINQLVLERSNTTI</sequence>
<dbReference type="GO" id="GO:0016757">
    <property type="term" value="F:glycosyltransferase activity"/>
    <property type="evidence" value="ECO:0007669"/>
    <property type="project" value="InterPro"/>
</dbReference>
<reference evidence="2 3" key="1">
    <citation type="journal article" date="2017" name="ISME J.">
        <title>Energy and carbon metabolisms in a deep terrestrial subsurface fluid microbial community.</title>
        <authorList>
            <person name="Momper L."/>
            <person name="Jungbluth S.P."/>
            <person name="Lee M.D."/>
            <person name="Amend J.P."/>
        </authorList>
    </citation>
    <scope>NUCLEOTIDE SEQUENCE [LARGE SCALE GENOMIC DNA]</scope>
    <source>
        <strain evidence="2">SURF_46</strain>
    </source>
</reference>
<organism evidence="2 3">
    <name type="scientific">candidate division WWE3 bacterium</name>
    <dbReference type="NCBI Taxonomy" id="2053526"/>
    <lineage>
        <taxon>Bacteria</taxon>
        <taxon>Katanobacteria</taxon>
    </lineage>
</organism>
<protein>
    <submittedName>
        <fullName evidence="2">Glycosyltransferase family 4 protein</fullName>
    </submittedName>
</protein>
<gene>
    <name evidence="2" type="ORF">C4561_01980</name>
</gene>
<dbReference type="Gene3D" id="3.40.50.2000">
    <property type="entry name" value="Glycogen Phosphorylase B"/>
    <property type="match status" value="2"/>
</dbReference>
<evidence type="ECO:0000313" key="2">
    <source>
        <dbReference type="EMBL" id="RJR27522.1"/>
    </source>
</evidence>
<comment type="caution">
    <text evidence="2">The sequence shown here is derived from an EMBL/GenBank/DDBJ whole genome shotgun (WGS) entry which is preliminary data.</text>
</comment>
<dbReference type="Pfam" id="PF00534">
    <property type="entry name" value="Glycos_transf_1"/>
    <property type="match status" value="1"/>
</dbReference>
<dbReference type="PANTHER" id="PTHR12526">
    <property type="entry name" value="GLYCOSYLTRANSFERASE"/>
    <property type="match status" value="1"/>
</dbReference>
<dbReference type="InterPro" id="IPR001296">
    <property type="entry name" value="Glyco_trans_1"/>
</dbReference>
<evidence type="ECO:0000313" key="3">
    <source>
        <dbReference type="Proteomes" id="UP000265540"/>
    </source>
</evidence>